<dbReference type="RefSeq" id="WP_029257881.1">
    <property type="nucleotide sequence ID" value="NZ_CP157400.1"/>
</dbReference>
<reference evidence="1" key="1">
    <citation type="submission" date="2014-02" db="EMBL/GenBank/DDBJ databases">
        <authorList>
            <person name="Zhao D."/>
            <person name="Dong X."/>
            <person name="Li Y."/>
            <person name="Lv L."/>
            <person name="Zhao D."/>
            <person name="Gao Y."/>
            <person name="Wang Y."/>
            <person name="Li Y."/>
        </authorList>
    </citation>
    <scope>NUCLEOTIDE SEQUENCE</scope>
    <source>
        <strain evidence="1">CGMCC 7049</strain>
    </source>
</reference>
<proteinExistence type="predicted"/>
<reference evidence="1" key="2">
    <citation type="submission" date="2024-05" db="EMBL/GenBank/DDBJ databases">
        <authorList>
            <person name="Chen H."/>
        </authorList>
    </citation>
    <scope>NUCLEOTIDE SEQUENCE</scope>
    <source>
        <strain evidence="1">CGMCC 7049</strain>
    </source>
</reference>
<organism evidence="1">
    <name type="scientific">Pediococcus pentosaceus CGMCC 7049</name>
    <dbReference type="NCBI Taxonomy" id="1460385"/>
    <lineage>
        <taxon>Bacteria</taxon>
        <taxon>Bacillati</taxon>
        <taxon>Bacillota</taxon>
        <taxon>Bacilli</taxon>
        <taxon>Lactobacillales</taxon>
        <taxon>Lactobacillaceae</taxon>
        <taxon>Pediococcus</taxon>
    </lineage>
</organism>
<dbReference type="EMBL" id="CP157400">
    <property type="protein sequence ID" value="XBS09109.1"/>
    <property type="molecule type" value="Genomic_DNA"/>
</dbReference>
<name>A0AAU7NN75_PEDPE</name>
<accession>A0AAU7NN75</accession>
<evidence type="ECO:0000313" key="1">
    <source>
        <dbReference type="EMBL" id="XBS09109.1"/>
    </source>
</evidence>
<gene>
    <name evidence="1" type="ORF">BB06_04065</name>
</gene>
<protein>
    <submittedName>
        <fullName evidence="1">Uncharacterized protein</fullName>
    </submittedName>
</protein>
<dbReference type="AlphaFoldDB" id="A0AAU7NN75"/>
<sequence length="100" mass="11924">MDKEELLEYLETNSGVKDKFMEKALDYQNEKNQKRPFAKRWNETKVERAADKMFSTVLDNIFDKLKSAIKSSDDKKWNMFIEENNVLEDLEDSMSEITFE</sequence>